<accession>A0A1H6FWC9</accession>
<keyword evidence="3" id="KW-0238">DNA-binding</keyword>
<dbReference type="InterPro" id="IPR007627">
    <property type="entry name" value="RNA_pol_sigma70_r2"/>
</dbReference>
<dbReference type="PANTHER" id="PTHR30385">
    <property type="entry name" value="SIGMA FACTOR F FLAGELLAR"/>
    <property type="match status" value="1"/>
</dbReference>
<sequence>MAAGAPDLELLRRYHERGDRRAREELIRRHLPLVRALARRYAGRGEPVEDIEQVGAIGLIKAIDRFELSRGVSLATFATPTVLGEIRRHFRDRGWAVRVPRALQELHAAVTAAVDRLGARLGRSPSVLELAREVGATVEEVIEALELGSAYAPASLDQGSEEQETDALEMLGHDEPGYARSEMRATIEPALRRLPRRERDILRMRFGLGLSQAEIARHVGLSQMHVSRLIRRALAAMREEIG</sequence>
<organism evidence="8 9">
    <name type="scientific">Thermoleophilum album</name>
    <dbReference type="NCBI Taxonomy" id="29539"/>
    <lineage>
        <taxon>Bacteria</taxon>
        <taxon>Bacillati</taxon>
        <taxon>Actinomycetota</taxon>
        <taxon>Thermoleophilia</taxon>
        <taxon>Thermoleophilales</taxon>
        <taxon>Thermoleophilaceae</taxon>
        <taxon>Thermoleophilum</taxon>
    </lineage>
</organism>
<name>A0A1H6FWC9_THEAL</name>
<dbReference type="Proteomes" id="UP000222056">
    <property type="component" value="Unassembled WGS sequence"/>
</dbReference>
<dbReference type="EMBL" id="FNWJ01000002">
    <property type="protein sequence ID" value="SEH14104.1"/>
    <property type="molecule type" value="Genomic_DNA"/>
</dbReference>
<feature type="domain" description="RNA polymerase sigma-70 region 3" evidence="5">
    <location>
        <begin position="109"/>
        <end position="164"/>
    </location>
</feature>
<dbReference type="GO" id="GO:0016987">
    <property type="term" value="F:sigma factor activity"/>
    <property type="evidence" value="ECO:0007669"/>
    <property type="project" value="UniProtKB-KW"/>
</dbReference>
<keyword evidence="1" id="KW-0805">Transcription regulation</keyword>
<dbReference type="RefSeq" id="WP_093117819.1">
    <property type="nucleotide sequence ID" value="NZ_FNWJ01000002.1"/>
</dbReference>
<dbReference type="InterPro" id="IPR007630">
    <property type="entry name" value="RNA_pol_sigma70_r4"/>
</dbReference>
<dbReference type="PANTHER" id="PTHR30385:SF4">
    <property type="entry name" value="RNA POLYMERASE SIGMA-E FACTOR"/>
    <property type="match status" value="1"/>
</dbReference>
<evidence type="ECO:0000256" key="2">
    <source>
        <dbReference type="ARBA" id="ARBA00023082"/>
    </source>
</evidence>
<keyword evidence="4" id="KW-0804">Transcription</keyword>
<dbReference type="Pfam" id="PF04545">
    <property type="entry name" value="Sigma70_r4"/>
    <property type="match status" value="1"/>
</dbReference>
<dbReference type="InterPro" id="IPR000943">
    <property type="entry name" value="RNA_pol_sigma70"/>
</dbReference>
<evidence type="ECO:0000256" key="1">
    <source>
        <dbReference type="ARBA" id="ARBA00023015"/>
    </source>
</evidence>
<dbReference type="InterPro" id="IPR013324">
    <property type="entry name" value="RNA_pol_sigma_r3/r4-like"/>
</dbReference>
<dbReference type="InterPro" id="IPR007624">
    <property type="entry name" value="RNA_pol_sigma70_r3"/>
</dbReference>
<feature type="domain" description="RNA polymerase sigma-70 region 2" evidence="6">
    <location>
        <begin position="26"/>
        <end position="95"/>
    </location>
</feature>
<dbReference type="InterPro" id="IPR014284">
    <property type="entry name" value="RNA_pol_sigma-70_dom"/>
</dbReference>
<dbReference type="GO" id="GO:0006352">
    <property type="term" value="P:DNA-templated transcription initiation"/>
    <property type="evidence" value="ECO:0007669"/>
    <property type="project" value="InterPro"/>
</dbReference>
<dbReference type="NCBIfam" id="TIGR02980">
    <property type="entry name" value="SigBFG"/>
    <property type="match status" value="1"/>
</dbReference>
<evidence type="ECO:0000259" key="5">
    <source>
        <dbReference type="Pfam" id="PF04539"/>
    </source>
</evidence>
<dbReference type="CDD" id="cd06171">
    <property type="entry name" value="Sigma70_r4"/>
    <property type="match status" value="1"/>
</dbReference>
<evidence type="ECO:0000256" key="3">
    <source>
        <dbReference type="ARBA" id="ARBA00023125"/>
    </source>
</evidence>
<evidence type="ECO:0000256" key="4">
    <source>
        <dbReference type="ARBA" id="ARBA00023163"/>
    </source>
</evidence>
<dbReference type="PRINTS" id="PR00046">
    <property type="entry name" value="SIGMA70FCT"/>
</dbReference>
<dbReference type="GO" id="GO:0003677">
    <property type="term" value="F:DNA binding"/>
    <property type="evidence" value="ECO:0007669"/>
    <property type="project" value="UniProtKB-KW"/>
</dbReference>
<dbReference type="Gene3D" id="1.20.120.1810">
    <property type="match status" value="1"/>
</dbReference>
<dbReference type="NCBIfam" id="TIGR02937">
    <property type="entry name" value="sigma70-ECF"/>
    <property type="match status" value="1"/>
</dbReference>
<keyword evidence="9" id="KW-1185">Reference proteome</keyword>
<dbReference type="AlphaFoldDB" id="A0A1H6FWC9"/>
<proteinExistence type="predicted"/>
<dbReference type="STRING" id="29539.SAMN02745716_1505"/>
<dbReference type="Gene3D" id="1.10.10.10">
    <property type="entry name" value="Winged helix-like DNA-binding domain superfamily/Winged helix DNA-binding domain"/>
    <property type="match status" value="2"/>
</dbReference>
<dbReference type="Pfam" id="PF04539">
    <property type="entry name" value="Sigma70_r3"/>
    <property type="match status" value="1"/>
</dbReference>
<reference evidence="9" key="1">
    <citation type="submission" date="2016-10" db="EMBL/GenBank/DDBJ databases">
        <authorList>
            <person name="Varghese N."/>
            <person name="Submissions S."/>
        </authorList>
    </citation>
    <scope>NUCLEOTIDE SEQUENCE [LARGE SCALE GENOMIC DNA]</scope>
    <source>
        <strain evidence="9">ATCC 35263</strain>
    </source>
</reference>
<dbReference type="InterPro" id="IPR014322">
    <property type="entry name" value="RNA_pol_sigma-B/F/G"/>
</dbReference>
<evidence type="ECO:0000313" key="9">
    <source>
        <dbReference type="Proteomes" id="UP000222056"/>
    </source>
</evidence>
<dbReference type="SUPFAM" id="SSF88659">
    <property type="entry name" value="Sigma3 and sigma4 domains of RNA polymerase sigma factors"/>
    <property type="match status" value="2"/>
</dbReference>
<gene>
    <name evidence="8" type="ORF">SAMN02745716_1505</name>
</gene>
<dbReference type="SUPFAM" id="SSF88946">
    <property type="entry name" value="Sigma2 domain of RNA polymerase sigma factors"/>
    <property type="match status" value="1"/>
</dbReference>
<protein>
    <submittedName>
        <fullName evidence="8">RNA polymerase, sigma 37 subunit, RpsB/SigB</fullName>
    </submittedName>
</protein>
<dbReference type="InterPro" id="IPR036388">
    <property type="entry name" value="WH-like_DNA-bd_sf"/>
</dbReference>
<dbReference type="InterPro" id="IPR013325">
    <property type="entry name" value="RNA_pol_sigma_r2"/>
</dbReference>
<dbReference type="OrthoDB" id="9804285at2"/>
<evidence type="ECO:0000259" key="6">
    <source>
        <dbReference type="Pfam" id="PF04542"/>
    </source>
</evidence>
<evidence type="ECO:0000259" key="7">
    <source>
        <dbReference type="Pfam" id="PF04545"/>
    </source>
</evidence>
<feature type="domain" description="RNA polymerase sigma-70 region 4" evidence="7">
    <location>
        <begin position="190"/>
        <end position="239"/>
    </location>
</feature>
<dbReference type="Pfam" id="PF04542">
    <property type="entry name" value="Sigma70_r2"/>
    <property type="match status" value="1"/>
</dbReference>
<keyword evidence="2" id="KW-0731">Sigma factor</keyword>
<evidence type="ECO:0000313" key="8">
    <source>
        <dbReference type="EMBL" id="SEH14104.1"/>
    </source>
</evidence>